<dbReference type="PROSITE" id="PS50240">
    <property type="entry name" value="TRYPSIN_DOM"/>
    <property type="match status" value="1"/>
</dbReference>
<gene>
    <name evidence="14" type="primary">CORIN</name>
</gene>
<feature type="region of interest" description="Disordered" evidence="9">
    <location>
        <begin position="834"/>
        <end position="861"/>
    </location>
</feature>
<feature type="compositionally biased region" description="Basic residues" evidence="9">
    <location>
        <begin position="180"/>
        <end position="196"/>
    </location>
</feature>
<dbReference type="Pfam" id="PF00057">
    <property type="entry name" value="Ldl_recept_a"/>
    <property type="match status" value="1"/>
</dbReference>
<proteinExistence type="evidence at transcript level"/>
<feature type="disulfide bond" evidence="8">
    <location>
        <begin position="575"/>
        <end position="590"/>
    </location>
</feature>
<comment type="subcellular location">
    <subcellularLocation>
        <location evidence="1">Cell membrane</location>
        <topology evidence="1">Single-pass type II membrane protein</topology>
    </subcellularLocation>
</comment>
<feature type="disulfide bond" evidence="7">
    <location>
        <begin position="405"/>
        <end position="466"/>
    </location>
</feature>
<dbReference type="GO" id="GO:0004252">
    <property type="term" value="F:serine-type endopeptidase activity"/>
    <property type="evidence" value="ECO:0007669"/>
    <property type="project" value="InterPro"/>
</dbReference>
<dbReference type="InterPro" id="IPR023415">
    <property type="entry name" value="LDLR_class-A_CS"/>
</dbReference>
<dbReference type="PROSITE" id="PS01209">
    <property type="entry name" value="LDLRA_1"/>
    <property type="match status" value="1"/>
</dbReference>
<keyword evidence="6 8" id="KW-1015">Disulfide bond</keyword>
<dbReference type="PANTHER" id="PTHR24258:SF146">
    <property type="entry name" value="ATRIAL NATRIURETIC PEPTIDE-CONVERTING ENZYME"/>
    <property type="match status" value="1"/>
</dbReference>
<evidence type="ECO:0000259" key="11">
    <source>
        <dbReference type="PROSITE" id="PS50024"/>
    </source>
</evidence>
<dbReference type="Pfam" id="PF01390">
    <property type="entry name" value="SEA"/>
    <property type="match status" value="1"/>
</dbReference>
<reference evidence="14" key="1">
    <citation type="submission" date="2013-07" db="EMBL/GenBank/DDBJ databases">
        <authorList>
            <person name="Geib S."/>
        </authorList>
    </citation>
    <scope>NUCLEOTIDE SEQUENCE</scope>
</reference>
<evidence type="ECO:0000256" key="10">
    <source>
        <dbReference type="SAM" id="Phobius"/>
    </source>
</evidence>
<dbReference type="InterPro" id="IPR002172">
    <property type="entry name" value="LDrepeatLR_classA_rpt"/>
</dbReference>
<dbReference type="InterPro" id="IPR020067">
    <property type="entry name" value="Frizzled_dom"/>
</dbReference>
<feature type="region of interest" description="Disordered" evidence="9">
    <location>
        <begin position="379"/>
        <end position="400"/>
    </location>
</feature>
<keyword evidence="5 10" id="KW-0472">Membrane</keyword>
<dbReference type="CDD" id="cd07066">
    <property type="entry name" value="CRD_FZ"/>
    <property type="match status" value="1"/>
</dbReference>
<feature type="compositionally biased region" description="Basic and acidic residues" evidence="9">
    <location>
        <begin position="897"/>
        <end position="906"/>
    </location>
</feature>
<evidence type="ECO:0000256" key="5">
    <source>
        <dbReference type="ARBA" id="ARBA00023136"/>
    </source>
</evidence>
<dbReference type="AlphaFoldDB" id="W8AKB8"/>
<evidence type="ECO:0000259" key="12">
    <source>
        <dbReference type="PROSITE" id="PS50038"/>
    </source>
</evidence>
<feature type="compositionally biased region" description="Basic residues" evidence="9">
    <location>
        <begin position="108"/>
        <end position="117"/>
    </location>
</feature>
<dbReference type="InterPro" id="IPR036055">
    <property type="entry name" value="LDL_receptor-like_sf"/>
</dbReference>
<dbReference type="PANTHER" id="PTHR24258">
    <property type="entry name" value="SERINE PROTEASE-RELATED"/>
    <property type="match status" value="1"/>
</dbReference>
<dbReference type="SMART" id="SM00020">
    <property type="entry name" value="Tryp_SPc"/>
    <property type="match status" value="1"/>
</dbReference>
<dbReference type="GO" id="GO:0005886">
    <property type="term" value="C:plasma membrane"/>
    <property type="evidence" value="ECO:0007669"/>
    <property type="project" value="UniProtKB-SubCell"/>
</dbReference>
<dbReference type="SUPFAM" id="SSF50494">
    <property type="entry name" value="Trypsin-like serine proteases"/>
    <property type="match status" value="1"/>
</dbReference>
<dbReference type="CDD" id="cd00112">
    <property type="entry name" value="LDLa"/>
    <property type="match status" value="2"/>
</dbReference>
<evidence type="ECO:0000259" key="13">
    <source>
        <dbReference type="PROSITE" id="PS50240"/>
    </source>
</evidence>
<feature type="compositionally biased region" description="Low complexity" evidence="9">
    <location>
        <begin position="8"/>
        <end position="55"/>
    </location>
</feature>
<dbReference type="EMBL" id="GAMC01020293">
    <property type="protein sequence ID" value="JAB86262.1"/>
    <property type="molecule type" value="mRNA"/>
</dbReference>
<feature type="domain" description="FZ" evidence="12">
    <location>
        <begin position="400"/>
        <end position="526"/>
    </location>
</feature>
<dbReference type="Gene3D" id="2.40.10.10">
    <property type="entry name" value="Trypsin-like serine proteases"/>
    <property type="match status" value="2"/>
</dbReference>
<dbReference type="Gene3D" id="3.30.70.960">
    <property type="entry name" value="SEA domain"/>
    <property type="match status" value="1"/>
</dbReference>
<feature type="domain" description="Peptidase S1" evidence="13">
    <location>
        <begin position="713"/>
        <end position="1099"/>
    </location>
</feature>
<dbReference type="Pfam" id="PF00089">
    <property type="entry name" value="Trypsin"/>
    <property type="match status" value="2"/>
</dbReference>
<accession>W8AKB8</accession>
<dbReference type="OrthoDB" id="10066840at2759"/>
<feature type="region of interest" description="Disordered" evidence="9">
    <location>
        <begin position="71"/>
        <end position="95"/>
    </location>
</feature>
<evidence type="ECO:0000256" key="2">
    <source>
        <dbReference type="ARBA" id="ARBA00022692"/>
    </source>
</evidence>
<feature type="region of interest" description="Disordered" evidence="9">
    <location>
        <begin position="1"/>
        <end position="55"/>
    </location>
</feature>
<sequence length="1101" mass="121345">MSDIYYCSNSKSKQKSSADSKSSATEKSSKSGSANGNGVSNNCSNNNNNNNSSRDNNNICGKHITNGKTNWNAKGIQCNPNGHRDSTGNGLSAQAQPPKVFHNARCARHHKPHHNHSHQSGNGNGNGNSNSHNNSNGNGNVNSGNNNNSNSNGSLANGITPNGLTDLCHHQLANSPPAHGHGHNHTHTNGGGHRRKSESVLSTDSDIRFTRRKLGDSQKCGCAVIAGFLVALLVAGAFVYVGYTYFRPEPLPDRTFRGKFLVMNDKWSMELADQNSLRFNHKARDFRERINLIVKRSDLREAYEGSEILALDGTEDTNEVVVHFNLIFDPYAGLVSTADLLALFSEEINSPYRKYFANMTVDPQSLSIKEVTGLIEEPVMSSSPLGGEDETTEIITTTPKPPRRCEPLKLNYCRSIGYNITTYPNFLGHHSFEEVQADVIAFRELVDAECFREAFDFVCRLLQPPCDTHGSFEPTAGVMCREYCQLFMKGCGSRLPARFKRYFDCETFPESTGIQSCHHKPHCAHDLQNNAQSPRLCDGIVDCPDFSDERTCTFCTGNSLYCGRGRACVARKARCDGKADCPDGSDEKDCLAIAPLASDLLKPEPMVSYLPRFHSEGFAVFSEKGVVGKLCAEGLEEDSKLIVRQTVAESLCKSLGYESVEIFEVRNDTEQVEDYVRVLDPHAPEISFIRTHCQKRQVLYVGCGELQCGVQSVLSPKQHLSLPKMSSPGDWPWLVALYREDIHVCDGTLISRDWVLTTESCFQGQPRATWMAIFGSVRLSSSAPWTQRRRIIGLIKSPVEGSTAALIRLETPVNFSDHVRPICLPDELKRKQEQQAKRRAFVPKAERLEGKRPAPVVPPTPSAIQRRLAKESQQFFVSPAVELDATDMHSSSSSSTESREEYSRYEFDPSQAAASQMPHAEALMQTVEQKFSEYPLPKSAPQVNYYGGSSAGRYAPMPVPAGGTVGAVGRTPIGAGVHKVAVAPPKVEEIWTNCNTLGWSRQRDQLQRVQLKIGDMAPCENISIATVNSMCTEATYQKHDCTQEEFSGAPVQCLIPGTNQWALLGVSSWRIACGPSGVERPRMYDKITSNAAWIREILSAA</sequence>
<dbReference type="PRINTS" id="PR00261">
    <property type="entry name" value="LDLRECEPTOR"/>
</dbReference>
<keyword evidence="3" id="KW-0735">Signal-anchor</keyword>
<dbReference type="SUPFAM" id="SSF63501">
    <property type="entry name" value="Frizzled cysteine-rich domain"/>
    <property type="match status" value="1"/>
</dbReference>
<feature type="disulfide bond" evidence="7">
    <location>
        <begin position="413"/>
        <end position="459"/>
    </location>
</feature>
<evidence type="ECO:0000256" key="1">
    <source>
        <dbReference type="ARBA" id="ARBA00004401"/>
    </source>
</evidence>
<evidence type="ECO:0000256" key="4">
    <source>
        <dbReference type="ARBA" id="ARBA00022989"/>
    </source>
</evidence>
<evidence type="ECO:0000256" key="6">
    <source>
        <dbReference type="ARBA" id="ARBA00023157"/>
    </source>
</evidence>
<name>W8AKB8_CERCA</name>
<dbReference type="PROSITE" id="PS50038">
    <property type="entry name" value="FZ"/>
    <property type="match status" value="1"/>
</dbReference>
<dbReference type="SUPFAM" id="SSF57424">
    <property type="entry name" value="LDL receptor-like module"/>
    <property type="match status" value="1"/>
</dbReference>
<keyword evidence="4 10" id="KW-1133">Transmembrane helix</keyword>
<dbReference type="SUPFAM" id="SSF82671">
    <property type="entry name" value="SEA domain"/>
    <property type="match status" value="1"/>
</dbReference>
<dbReference type="InterPro" id="IPR001254">
    <property type="entry name" value="Trypsin_dom"/>
</dbReference>
<dbReference type="EMBL" id="GAMC01020292">
    <property type="protein sequence ID" value="JAB86263.1"/>
    <property type="molecule type" value="mRNA"/>
</dbReference>
<dbReference type="InterPro" id="IPR036364">
    <property type="entry name" value="SEA_dom_sf"/>
</dbReference>
<protein>
    <submittedName>
        <fullName evidence="14">Atrial natriuretic peptide-converting enzyme</fullName>
    </submittedName>
</protein>
<evidence type="ECO:0000313" key="14">
    <source>
        <dbReference type="EMBL" id="JAB86262.1"/>
    </source>
</evidence>
<evidence type="ECO:0000256" key="8">
    <source>
        <dbReference type="PROSITE-ProRule" id="PRU00124"/>
    </source>
</evidence>
<comment type="caution">
    <text evidence="8">Lacks conserved residue(s) required for the propagation of feature annotation.</text>
</comment>
<feature type="domain" description="SEA" evidence="11">
    <location>
        <begin position="252"/>
        <end position="373"/>
    </location>
</feature>
<dbReference type="Pfam" id="PF01392">
    <property type="entry name" value="Fz"/>
    <property type="match status" value="1"/>
</dbReference>
<dbReference type="InterPro" id="IPR043504">
    <property type="entry name" value="Peptidase_S1_PA_chymotrypsin"/>
</dbReference>
<dbReference type="InterPro" id="IPR009003">
    <property type="entry name" value="Peptidase_S1_PA"/>
</dbReference>
<dbReference type="SMART" id="SM00192">
    <property type="entry name" value="LDLa"/>
    <property type="match status" value="2"/>
</dbReference>
<evidence type="ECO:0000256" key="3">
    <source>
        <dbReference type="ARBA" id="ARBA00022968"/>
    </source>
</evidence>
<feature type="region of interest" description="Disordered" evidence="9">
    <location>
        <begin position="108"/>
        <end position="204"/>
    </location>
</feature>
<reference evidence="14" key="2">
    <citation type="journal article" date="2014" name="BMC Genomics">
        <title>A genomic perspective to assessing quality of mass-reared SIT flies used in Mediterranean fruit fly (Ceratitis capitata) eradication in California.</title>
        <authorList>
            <person name="Calla B."/>
            <person name="Hall B."/>
            <person name="Hou S."/>
            <person name="Geib S.M."/>
        </authorList>
    </citation>
    <scope>NUCLEOTIDE SEQUENCE</scope>
</reference>
<dbReference type="Gene3D" id="1.10.2000.10">
    <property type="entry name" value="Frizzled cysteine-rich domain"/>
    <property type="match status" value="1"/>
</dbReference>
<organism evidence="14">
    <name type="scientific">Ceratitis capitata</name>
    <name type="common">Mediterranean fruit fly</name>
    <name type="synonym">Tephritis capitata</name>
    <dbReference type="NCBI Taxonomy" id="7213"/>
    <lineage>
        <taxon>Eukaryota</taxon>
        <taxon>Metazoa</taxon>
        <taxon>Ecdysozoa</taxon>
        <taxon>Arthropoda</taxon>
        <taxon>Hexapoda</taxon>
        <taxon>Insecta</taxon>
        <taxon>Pterygota</taxon>
        <taxon>Neoptera</taxon>
        <taxon>Endopterygota</taxon>
        <taxon>Diptera</taxon>
        <taxon>Brachycera</taxon>
        <taxon>Muscomorpha</taxon>
        <taxon>Tephritoidea</taxon>
        <taxon>Tephritidae</taxon>
        <taxon>Ceratitis</taxon>
        <taxon>Ceratitis</taxon>
    </lineage>
</organism>
<feature type="transmembrane region" description="Helical" evidence="10">
    <location>
        <begin position="220"/>
        <end position="246"/>
    </location>
</feature>
<dbReference type="InterPro" id="IPR000082">
    <property type="entry name" value="SEA_dom"/>
</dbReference>
<dbReference type="Gene3D" id="4.10.400.10">
    <property type="entry name" value="Low-density Lipoprotein Receptor"/>
    <property type="match status" value="1"/>
</dbReference>
<dbReference type="InterPro" id="IPR036790">
    <property type="entry name" value="Frizzled_dom_sf"/>
</dbReference>
<dbReference type="SMART" id="SM00063">
    <property type="entry name" value="FRI"/>
    <property type="match status" value="1"/>
</dbReference>
<evidence type="ECO:0000256" key="9">
    <source>
        <dbReference type="SAM" id="MobiDB-lite"/>
    </source>
</evidence>
<feature type="region of interest" description="Disordered" evidence="9">
    <location>
        <begin position="886"/>
        <end position="906"/>
    </location>
</feature>
<keyword evidence="2 10" id="KW-0812">Transmembrane</keyword>
<feature type="compositionally biased region" description="Low complexity" evidence="9">
    <location>
        <begin position="127"/>
        <end position="154"/>
    </location>
</feature>
<dbReference type="PROSITE" id="PS50024">
    <property type="entry name" value="SEA"/>
    <property type="match status" value="1"/>
</dbReference>
<dbReference type="PROSITE" id="PS50068">
    <property type="entry name" value="LDLRA_2"/>
    <property type="match status" value="1"/>
</dbReference>
<dbReference type="GO" id="GO:0006508">
    <property type="term" value="P:proteolysis"/>
    <property type="evidence" value="ECO:0007669"/>
    <property type="project" value="InterPro"/>
</dbReference>
<evidence type="ECO:0000256" key="7">
    <source>
        <dbReference type="PROSITE-ProRule" id="PRU00090"/>
    </source>
</evidence>